<dbReference type="PANTHER" id="PTHR46796">
    <property type="entry name" value="HTH-TYPE TRANSCRIPTIONAL ACTIVATOR RHAS-RELATED"/>
    <property type="match status" value="1"/>
</dbReference>
<organism evidence="6 7">
    <name type="scientific">Kribbella albertanoniae</name>
    <dbReference type="NCBI Taxonomy" id="1266829"/>
    <lineage>
        <taxon>Bacteria</taxon>
        <taxon>Bacillati</taxon>
        <taxon>Actinomycetota</taxon>
        <taxon>Actinomycetes</taxon>
        <taxon>Propionibacteriales</taxon>
        <taxon>Kribbellaceae</taxon>
        <taxon>Kribbella</taxon>
    </lineage>
</organism>
<dbReference type="EMBL" id="SMKA01000325">
    <property type="protein sequence ID" value="TDC16001.1"/>
    <property type="molecule type" value="Genomic_DNA"/>
</dbReference>
<dbReference type="OrthoDB" id="2559672at2"/>
<evidence type="ECO:0000256" key="1">
    <source>
        <dbReference type="ARBA" id="ARBA00023015"/>
    </source>
</evidence>
<keyword evidence="2" id="KW-0238">DNA-binding</keyword>
<feature type="region of interest" description="Disordered" evidence="4">
    <location>
        <begin position="1"/>
        <end position="20"/>
    </location>
</feature>
<protein>
    <submittedName>
        <fullName evidence="6">AraC family transcriptional regulator</fullName>
    </submittedName>
</protein>
<keyword evidence="7" id="KW-1185">Reference proteome</keyword>
<name>A0A4R4P184_9ACTN</name>
<dbReference type="PROSITE" id="PS01124">
    <property type="entry name" value="HTH_ARAC_FAMILY_2"/>
    <property type="match status" value="1"/>
</dbReference>
<evidence type="ECO:0000256" key="3">
    <source>
        <dbReference type="ARBA" id="ARBA00023163"/>
    </source>
</evidence>
<dbReference type="Gene3D" id="1.10.10.60">
    <property type="entry name" value="Homeodomain-like"/>
    <property type="match status" value="1"/>
</dbReference>
<dbReference type="Pfam" id="PF12833">
    <property type="entry name" value="HTH_18"/>
    <property type="match status" value="1"/>
</dbReference>
<dbReference type="InterPro" id="IPR018060">
    <property type="entry name" value="HTH_AraC"/>
</dbReference>
<sequence length="313" mass="33625">MRPARAASGPRGGGKIGRWRADRGGGCASAARLCCPQWPHQTQRAIDRRAACPQQPKPVRHGRRSPVRGASQTWIVGGALQTGVVTVERPALLLGATVWTRTAPGGDYLILPDGCMDLLLMDDDLVVAGPDSRAWTGTARPGTRYAGLRFAPGDAPTFLGVPANALLNERVPLSELWSRSRSRKLADRVRSAADPASELDLAVAELMGTPADPFARQVFQHVRADTLRVGRGVLGLARKLDISERQLHRRCLSAFGYGAKMLDRVLRMNAALDRARTGQGLAEVAAISGYADQAHLTRDVKALTGLPPSTLLR</sequence>
<dbReference type="SMART" id="SM00342">
    <property type="entry name" value="HTH_ARAC"/>
    <property type="match status" value="1"/>
</dbReference>
<dbReference type="PROSITE" id="PS00041">
    <property type="entry name" value="HTH_ARAC_FAMILY_1"/>
    <property type="match status" value="1"/>
</dbReference>
<dbReference type="AlphaFoldDB" id="A0A4R4P184"/>
<dbReference type="InterPro" id="IPR050204">
    <property type="entry name" value="AraC_XylS_family_regulators"/>
</dbReference>
<gene>
    <name evidence="6" type="ORF">E1261_39715</name>
</gene>
<accession>A0A4R4P184</accession>
<dbReference type="Pfam" id="PF20240">
    <property type="entry name" value="DUF6597"/>
    <property type="match status" value="1"/>
</dbReference>
<dbReference type="GO" id="GO:0043565">
    <property type="term" value="F:sequence-specific DNA binding"/>
    <property type="evidence" value="ECO:0007669"/>
    <property type="project" value="InterPro"/>
</dbReference>
<keyword evidence="1" id="KW-0805">Transcription regulation</keyword>
<dbReference type="PANTHER" id="PTHR46796:SF15">
    <property type="entry name" value="BLL1074 PROTEIN"/>
    <property type="match status" value="1"/>
</dbReference>
<feature type="domain" description="HTH araC/xylS-type" evidence="5">
    <location>
        <begin position="216"/>
        <end position="313"/>
    </location>
</feature>
<dbReference type="Proteomes" id="UP000295075">
    <property type="component" value="Unassembled WGS sequence"/>
</dbReference>
<dbReference type="GO" id="GO:0003700">
    <property type="term" value="F:DNA-binding transcription factor activity"/>
    <property type="evidence" value="ECO:0007669"/>
    <property type="project" value="InterPro"/>
</dbReference>
<reference evidence="6 7" key="1">
    <citation type="submission" date="2019-03" db="EMBL/GenBank/DDBJ databases">
        <title>Draft genome sequences of novel Actinobacteria.</title>
        <authorList>
            <person name="Sahin N."/>
            <person name="Ay H."/>
            <person name="Saygin H."/>
        </authorList>
    </citation>
    <scope>NUCLEOTIDE SEQUENCE [LARGE SCALE GENOMIC DNA]</scope>
    <source>
        <strain evidence="6 7">JCM 30547</strain>
    </source>
</reference>
<keyword evidence="3" id="KW-0804">Transcription</keyword>
<evidence type="ECO:0000313" key="7">
    <source>
        <dbReference type="Proteomes" id="UP000295075"/>
    </source>
</evidence>
<comment type="caution">
    <text evidence="6">The sequence shown here is derived from an EMBL/GenBank/DDBJ whole genome shotgun (WGS) entry which is preliminary data.</text>
</comment>
<evidence type="ECO:0000256" key="4">
    <source>
        <dbReference type="SAM" id="MobiDB-lite"/>
    </source>
</evidence>
<evidence type="ECO:0000313" key="6">
    <source>
        <dbReference type="EMBL" id="TDC16001.1"/>
    </source>
</evidence>
<dbReference type="InterPro" id="IPR046532">
    <property type="entry name" value="DUF6597"/>
</dbReference>
<dbReference type="InterPro" id="IPR018062">
    <property type="entry name" value="HTH_AraC-typ_CS"/>
</dbReference>
<evidence type="ECO:0000259" key="5">
    <source>
        <dbReference type="PROSITE" id="PS01124"/>
    </source>
</evidence>
<proteinExistence type="predicted"/>
<evidence type="ECO:0000256" key="2">
    <source>
        <dbReference type="ARBA" id="ARBA00023125"/>
    </source>
</evidence>